<evidence type="ECO:0000313" key="4">
    <source>
        <dbReference type="EMBL" id="AEJ60779.1"/>
    </source>
</evidence>
<organism evidence="4 5">
    <name type="scientific">Winmispira thermophila (strain ATCC 700085 / DSM 6578 / Z-1203)</name>
    <name type="common">Spirochaeta thermophila</name>
    <dbReference type="NCBI Taxonomy" id="869211"/>
    <lineage>
        <taxon>Bacteria</taxon>
        <taxon>Pseudomonadati</taxon>
        <taxon>Spirochaetota</taxon>
        <taxon>Spirochaetia</taxon>
        <taxon>Winmispirales</taxon>
        <taxon>Winmispiraceae</taxon>
        <taxon>Winmispira</taxon>
    </lineage>
</organism>
<reference evidence="4 5" key="1">
    <citation type="submission" date="2011-06" db="EMBL/GenBank/DDBJ databases">
        <title>The complete genome of Spirochaeta thermophila DSM 6578.</title>
        <authorList>
            <consortium name="US DOE Joint Genome Institute (JGI-PGF)"/>
            <person name="Lucas S."/>
            <person name="Lapidus A."/>
            <person name="Bruce D."/>
            <person name="Goodwin L."/>
            <person name="Pitluck S."/>
            <person name="Peters L."/>
            <person name="Kyrpides N."/>
            <person name="Mavromatis K."/>
            <person name="Ivanova N."/>
            <person name="Mikailova N."/>
            <person name="Pagani I."/>
            <person name="Chertkov O."/>
            <person name="Detter J.C."/>
            <person name="Tapia R."/>
            <person name="Han C."/>
            <person name="Land M."/>
            <person name="Hauser L."/>
            <person name="Markowitz V."/>
            <person name="Cheng J.-F."/>
            <person name="Hugenholtz P."/>
            <person name="Woyke T."/>
            <person name="Wu D."/>
            <person name="Spring S."/>
            <person name="Merkhoffer B."/>
            <person name="Schneider S."/>
            <person name="Klenk H.-P."/>
            <person name="Eisen J.A."/>
        </authorList>
    </citation>
    <scope>NUCLEOTIDE SEQUENCE [LARGE SCALE GENOMIC DNA]</scope>
    <source>
        <strain evidence="5">ATCC 700085 / DSM 6578 / Z-1203</strain>
    </source>
</reference>
<dbReference type="SUPFAM" id="SSF53850">
    <property type="entry name" value="Periplasmic binding protein-like II"/>
    <property type="match status" value="1"/>
</dbReference>
<dbReference type="Proteomes" id="UP000007254">
    <property type="component" value="Chromosome"/>
</dbReference>
<dbReference type="GO" id="GO:0009234">
    <property type="term" value="P:menaquinone biosynthetic process"/>
    <property type="evidence" value="ECO:0007669"/>
    <property type="project" value="UniProtKB-UniPathway"/>
</dbReference>
<dbReference type="Pfam" id="PF02621">
    <property type="entry name" value="VitK2_biosynth"/>
    <property type="match status" value="1"/>
</dbReference>
<keyword evidence="5" id="KW-1185">Reference proteome</keyword>
<name>G0GF80_WINT7</name>
<evidence type="ECO:0000256" key="3">
    <source>
        <dbReference type="ARBA" id="ARBA00023239"/>
    </source>
</evidence>
<dbReference type="InterPro" id="IPR003773">
    <property type="entry name" value="Menaquinone_biosynth"/>
</dbReference>
<dbReference type="InterPro" id="IPR027024">
    <property type="entry name" value="UCP027386_ABC_sbc_TM0202"/>
</dbReference>
<gene>
    <name evidence="4" type="ordered locus">Spith_0499</name>
</gene>
<evidence type="ECO:0000256" key="2">
    <source>
        <dbReference type="ARBA" id="ARBA00022428"/>
    </source>
</evidence>
<dbReference type="STRING" id="869211.Spith_0499"/>
<protein>
    <recommendedName>
        <fullName evidence="6">ABC transporter substrate-binding protein</fullName>
    </recommendedName>
</protein>
<sequence length="317" mass="33905">MWRRGALVVLVGVLAAGLLPAGGVSEDEAVPDEVRLTLFLGPTALGFIPLLEAGEVGGVPLSYELVPQPDVAVSRILAGETDVAALPVNLAARLYNGGADYRMAAMYLWGLLYLVAPEPVTLEGLAGRRVYVPGKGATPDLVFRFLLEKRGIEGVELDYSLPPAGLAQAVAAGKVDYALLPEPFVSRVLALREDLVVALDLQAEWEREVGTPLTQTCIVVKGEFLEHHPAFWKEVRRAIEESIHQVVADPDATASSPVVEKLGLTADLARAAIPRCRLSYVPAREARQAVEAYLGVLLEYAPGSVGGALPPAEWYVE</sequence>
<accession>G0GF80</accession>
<comment type="pathway">
    <text evidence="1">Quinol/quinone metabolism; menaquinone biosynthesis.</text>
</comment>
<dbReference type="PANTHER" id="PTHR30024">
    <property type="entry name" value="ALIPHATIC SULFONATES-BINDING PROTEIN-RELATED"/>
    <property type="match status" value="1"/>
</dbReference>
<dbReference type="UniPathway" id="UPA00079"/>
<dbReference type="HOGENOM" id="CLU_062584_0_0_12"/>
<dbReference type="GO" id="GO:0016829">
    <property type="term" value="F:lyase activity"/>
    <property type="evidence" value="ECO:0007669"/>
    <property type="project" value="UniProtKB-KW"/>
</dbReference>
<proteinExistence type="predicted"/>
<dbReference type="OrthoDB" id="9814375at2"/>
<dbReference type="PIRSF" id="PIRSF027386">
    <property type="entry name" value="UCP027386_ABC_sbc_TM0202"/>
    <property type="match status" value="1"/>
</dbReference>
<dbReference type="Gene3D" id="3.40.190.10">
    <property type="entry name" value="Periplasmic binding protein-like II"/>
    <property type="match status" value="2"/>
</dbReference>
<dbReference type="RefSeq" id="WP_014624176.1">
    <property type="nucleotide sequence ID" value="NC_017583.1"/>
</dbReference>
<dbReference type="EMBL" id="CP002903">
    <property type="protein sequence ID" value="AEJ60779.1"/>
    <property type="molecule type" value="Genomic_DNA"/>
</dbReference>
<evidence type="ECO:0000256" key="1">
    <source>
        <dbReference type="ARBA" id="ARBA00004863"/>
    </source>
</evidence>
<evidence type="ECO:0008006" key="6">
    <source>
        <dbReference type="Google" id="ProtNLM"/>
    </source>
</evidence>
<keyword evidence="3" id="KW-0456">Lyase</keyword>
<keyword evidence="2" id="KW-0474">Menaquinone biosynthesis</keyword>
<dbReference type="KEGG" id="stq:Spith_0499"/>
<evidence type="ECO:0000313" key="5">
    <source>
        <dbReference type="Proteomes" id="UP000007254"/>
    </source>
</evidence>
<dbReference type="AlphaFoldDB" id="G0GF80"/>
<dbReference type="PANTHER" id="PTHR30024:SF46">
    <property type="entry name" value="ABC TRANSPORTER, SUBSTRATE-BINDING LIPOPROTEIN"/>
    <property type="match status" value="1"/>
</dbReference>